<evidence type="ECO:0000313" key="3">
    <source>
        <dbReference type="Proteomes" id="UP000250245"/>
    </source>
</evidence>
<sequence>MSGLDDLREIALDQHGFVTRGQAIAAGVTDADLSKMVSRDRIGRLVRGVYRVPGVAQTPWDAYHLPVLWTGETRACLSHETALEVWEVTESLPEVKHVTVGRGRRVRRSDGEGFVVHYQDLEPRERAWCQGLPVVVVSTALIQCVDYGVSTRVLKRAGELGLQRGLLTSTQHELFLSALAHRDGV</sequence>
<feature type="domain" description="AbiEi antitoxin N-terminal" evidence="1">
    <location>
        <begin position="6"/>
        <end position="53"/>
    </location>
</feature>
<proteinExistence type="predicted"/>
<protein>
    <recommendedName>
        <fullName evidence="1">AbiEi antitoxin N-terminal domain-containing protein</fullName>
    </recommendedName>
</protein>
<dbReference type="Proteomes" id="UP000250245">
    <property type="component" value="Unassembled WGS sequence"/>
</dbReference>
<dbReference type="InterPro" id="IPR025159">
    <property type="entry name" value="AbiEi_N"/>
</dbReference>
<gene>
    <name evidence="2" type="ORF">NCTC11820_01469</name>
</gene>
<evidence type="ECO:0000313" key="2">
    <source>
        <dbReference type="EMBL" id="SQB65360.1"/>
    </source>
</evidence>
<dbReference type="AlphaFoldDB" id="A0A2X3AV92"/>
<reference evidence="2 3" key="1">
    <citation type="submission" date="2018-06" db="EMBL/GenBank/DDBJ databases">
        <authorList>
            <consortium name="Pathogen Informatics"/>
            <person name="Doyle S."/>
        </authorList>
    </citation>
    <scope>NUCLEOTIDE SEQUENCE [LARGE SCALE GENOMIC DNA]</scope>
    <source>
        <strain evidence="2 3">NCTC11820</strain>
    </source>
</reference>
<evidence type="ECO:0000259" key="1">
    <source>
        <dbReference type="Pfam" id="PF13338"/>
    </source>
</evidence>
<dbReference type="EMBL" id="UASJ01000001">
    <property type="protein sequence ID" value="SQB65360.1"/>
    <property type="molecule type" value="Genomic_DNA"/>
</dbReference>
<dbReference type="Pfam" id="PF13338">
    <property type="entry name" value="AbiEi_4"/>
    <property type="match status" value="1"/>
</dbReference>
<organism evidence="2 3">
    <name type="scientific">Mobiluncus curtisii</name>
    <dbReference type="NCBI Taxonomy" id="2051"/>
    <lineage>
        <taxon>Bacteria</taxon>
        <taxon>Bacillati</taxon>
        <taxon>Actinomycetota</taxon>
        <taxon>Actinomycetes</taxon>
        <taxon>Actinomycetales</taxon>
        <taxon>Actinomycetaceae</taxon>
        <taxon>Mobiluncus</taxon>
    </lineage>
</organism>
<dbReference type="GeneID" id="55565253"/>
<accession>A0A2X3AV92</accession>
<name>A0A2X3AV92_9ACTO</name>
<dbReference type="RefSeq" id="WP_013189146.1">
    <property type="nucleotide sequence ID" value="NZ_CP068112.1"/>
</dbReference>